<protein>
    <submittedName>
        <fullName evidence="2">Uncharacterized protein</fullName>
    </submittedName>
</protein>
<feature type="region of interest" description="Disordered" evidence="1">
    <location>
        <begin position="1"/>
        <end position="34"/>
    </location>
</feature>
<accession>A0AAD3CK40</accession>
<name>A0AAD3CK40_9STRA</name>
<proteinExistence type="predicted"/>
<evidence type="ECO:0000313" key="3">
    <source>
        <dbReference type="Proteomes" id="UP001054902"/>
    </source>
</evidence>
<sequence length="337" mass="39916">MDASPKKRQKVEHVQSSESKTNSKQIRIPTYDRTKHSEAESIMKSLRLKWNLLDQKRGSKERSDYIEDMQSEIGGWLNPDGEDERERFSKMFFQLFPSEQKHFLSMCFKSEVPYNRDIPEDVIEWHFKCRQTPFYVDGNLLEEKSNESSNYRDGSEKYPFHSIEEAEAADEYSRNLHVKCTSSCIKKKCPHPKCERDVCLEHGNGIMTYHDYKECYMPQLSEICFDCRTIICEEHSEKLLRECESCSRRVSIERCVGEYHGVDSCDQGPSRMNYLCRSKCGEICGKIDDENEDYEEEDEERPFWDYDMPRVGRCHLLCCKECLEEDHDCFNDPREYL</sequence>
<organism evidence="2 3">
    <name type="scientific">Chaetoceros tenuissimus</name>
    <dbReference type="NCBI Taxonomy" id="426638"/>
    <lineage>
        <taxon>Eukaryota</taxon>
        <taxon>Sar</taxon>
        <taxon>Stramenopiles</taxon>
        <taxon>Ochrophyta</taxon>
        <taxon>Bacillariophyta</taxon>
        <taxon>Coscinodiscophyceae</taxon>
        <taxon>Chaetocerotophycidae</taxon>
        <taxon>Chaetocerotales</taxon>
        <taxon>Chaetocerotaceae</taxon>
        <taxon>Chaetoceros</taxon>
    </lineage>
</organism>
<comment type="caution">
    <text evidence="2">The sequence shown here is derived from an EMBL/GenBank/DDBJ whole genome shotgun (WGS) entry which is preliminary data.</text>
</comment>
<dbReference type="EMBL" id="BLLK01000023">
    <property type="protein sequence ID" value="GFH47378.1"/>
    <property type="molecule type" value="Genomic_DNA"/>
</dbReference>
<evidence type="ECO:0000256" key="1">
    <source>
        <dbReference type="SAM" id="MobiDB-lite"/>
    </source>
</evidence>
<feature type="compositionally biased region" description="Basic residues" evidence="1">
    <location>
        <begin position="1"/>
        <end position="10"/>
    </location>
</feature>
<dbReference type="Proteomes" id="UP001054902">
    <property type="component" value="Unassembled WGS sequence"/>
</dbReference>
<dbReference type="AlphaFoldDB" id="A0AAD3CK40"/>
<reference evidence="2 3" key="1">
    <citation type="journal article" date="2021" name="Sci. Rep.">
        <title>The genome of the diatom Chaetoceros tenuissimus carries an ancient integrated fragment of an extant virus.</title>
        <authorList>
            <person name="Hongo Y."/>
            <person name="Kimura K."/>
            <person name="Takaki Y."/>
            <person name="Yoshida Y."/>
            <person name="Baba S."/>
            <person name="Kobayashi G."/>
            <person name="Nagasaki K."/>
            <person name="Hano T."/>
            <person name="Tomaru Y."/>
        </authorList>
    </citation>
    <scope>NUCLEOTIDE SEQUENCE [LARGE SCALE GENOMIC DNA]</scope>
    <source>
        <strain evidence="2 3">NIES-3715</strain>
    </source>
</reference>
<evidence type="ECO:0000313" key="2">
    <source>
        <dbReference type="EMBL" id="GFH47378.1"/>
    </source>
</evidence>
<gene>
    <name evidence="2" type="ORF">CTEN210_03853</name>
</gene>
<keyword evidence="3" id="KW-1185">Reference proteome</keyword>
<feature type="compositionally biased region" description="Polar residues" evidence="1">
    <location>
        <begin position="14"/>
        <end position="25"/>
    </location>
</feature>